<evidence type="ECO:0000313" key="1">
    <source>
        <dbReference type="EMBL" id="KAJ7704026.1"/>
    </source>
</evidence>
<proteinExistence type="predicted"/>
<comment type="caution">
    <text evidence="1">The sequence shown here is derived from an EMBL/GenBank/DDBJ whole genome shotgun (WGS) entry which is preliminary data.</text>
</comment>
<accession>A0AAD7GS23</accession>
<dbReference type="AlphaFoldDB" id="A0AAD7GS23"/>
<dbReference type="Proteomes" id="UP001221757">
    <property type="component" value="Unassembled WGS sequence"/>
</dbReference>
<name>A0AAD7GS23_MYCRO</name>
<protein>
    <submittedName>
        <fullName evidence="1">Uncharacterized protein</fullName>
    </submittedName>
</protein>
<keyword evidence="2" id="KW-1185">Reference proteome</keyword>
<evidence type="ECO:0000313" key="2">
    <source>
        <dbReference type="Proteomes" id="UP001221757"/>
    </source>
</evidence>
<dbReference type="EMBL" id="JARKIE010000011">
    <property type="protein sequence ID" value="KAJ7704026.1"/>
    <property type="molecule type" value="Genomic_DNA"/>
</dbReference>
<sequence>MSPASRSYFLIWLKRNTCVVDKKIACQALGLLKVRSAINFEDGEQDRTERFGLDGQWHTVREIRPVQLNLNWDARAGVKYTHTRGKEEVYEGQESAHTIWHGLRVIITYISRGILKNGPKALNRSTFVQQATLSSDFDFERESKTPGFSSGNCAANTAFARLQYGVGQVD</sequence>
<gene>
    <name evidence="1" type="ORF">B0H17DRAFT_1127050</name>
</gene>
<organism evidence="1 2">
    <name type="scientific">Mycena rosella</name>
    <name type="common">Pink bonnet</name>
    <name type="synonym">Agaricus rosellus</name>
    <dbReference type="NCBI Taxonomy" id="1033263"/>
    <lineage>
        <taxon>Eukaryota</taxon>
        <taxon>Fungi</taxon>
        <taxon>Dikarya</taxon>
        <taxon>Basidiomycota</taxon>
        <taxon>Agaricomycotina</taxon>
        <taxon>Agaricomycetes</taxon>
        <taxon>Agaricomycetidae</taxon>
        <taxon>Agaricales</taxon>
        <taxon>Marasmiineae</taxon>
        <taxon>Mycenaceae</taxon>
        <taxon>Mycena</taxon>
    </lineage>
</organism>
<reference evidence="1" key="1">
    <citation type="submission" date="2023-03" db="EMBL/GenBank/DDBJ databases">
        <title>Massive genome expansion in bonnet fungi (Mycena s.s.) driven by repeated elements and novel gene families across ecological guilds.</title>
        <authorList>
            <consortium name="Lawrence Berkeley National Laboratory"/>
            <person name="Harder C.B."/>
            <person name="Miyauchi S."/>
            <person name="Viragh M."/>
            <person name="Kuo A."/>
            <person name="Thoen E."/>
            <person name="Andreopoulos B."/>
            <person name="Lu D."/>
            <person name="Skrede I."/>
            <person name="Drula E."/>
            <person name="Henrissat B."/>
            <person name="Morin E."/>
            <person name="Kohler A."/>
            <person name="Barry K."/>
            <person name="LaButti K."/>
            <person name="Morin E."/>
            <person name="Salamov A."/>
            <person name="Lipzen A."/>
            <person name="Mereny Z."/>
            <person name="Hegedus B."/>
            <person name="Baldrian P."/>
            <person name="Stursova M."/>
            <person name="Weitz H."/>
            <person name="Taylor A."/>
            <person name="Grigoriev I.V."/>
            <person name="Nagy L.G."/>
            <person name="Martin F."/>
            <person name="Kauserud H."/>
        </authorList>
    </citation>
    <scope>NUCLEOTIDE SEQUENCE</scope>
    <source>
        <strain evidence="1">CBHHK067</strain>
    </source>
</reference>